<accession>A0A4U8YSF2</accession>
<dbReference type="InterPro" id="IPR003961">
    <property type="entry name" value="FN3_dom"/>
</dbReference>
<keyword evidence="1" id="KW-0732">Signal</keyword>
<reference evidence="3 4" key="1">
    <citation type="submission" date="2019-03" db="EMBL/GenBank/DDBJ databases">
        <authorList>
            <person name="Nijsse B."/>
        </authorList>
    </citation>
    <scope>NUCLEOTIDE SEQUENCE [LARGE SCALE GENOMIC DNA]</scope>
    <source>
        <strain evidence="3">Desulfoluna butyratoxydans MSL71</strain>
    </source>
</reference>
<name>A0A4U8YSF2_9BACT</name>
<dbReference type="AlphaFoldDB" id="A0A4U8YSF2"/>
<keyword evidence="4" id="KW-1185">Reference proteome</keyword>
<dbReference type="InterPro" id="IPR013783">
    <property type="entry name" value="Ig-like_fold"/>
</dbReference>
<dbReference type="Proteomes" id="UP000507962">
    <property type="component" value="Unassembled WGS sequence"/>
</dbReference>
<dbReference type="EMBL" id="CAADHO010000015">
    <property type="protein sequence ID" value="VFQ47315.1"/>
    <property type="molecule type" value="Genomic_DNA"/>
</dbReference>
<organism evidence="3 4">
    <name type="scientific">Desulfoluna butyratoxydans</name>
    <dbReference type="NCBI Taxonomy" id="231438"/>
    <lineage>
        <taxon>Bacteria</taxon>
        <taxon>Pseudomonadati</taxon>
        <taxon>Thermodesulfobacteriota</taxon>
        <taxon>Desulfobacteria</taxon>
        <taxon>Desulfobacterales</taxon>
        <taxon>Desulfolunaceae</taxon>
        <taxon>Desulfoluna</taxon>
    </lineage>
</organism>
<protein>
    <submittedName>
        <fullName evidence="3">Fibronectin type iii</fullName>
    </submittedName>
</protein>
<evidence type="ECO:0000256" key="1">
    <source>
        <dbReference type="SAM" id="SignalP"/>
    </source>
</evidence>
<dbReference type="InterPro" id="IPR036116">
    <property type="entry name" value="FN3_sf"/>
</dbReference>
<dbReference type="CDD" id="cd00063">
    <property type="entry name" value="FN3"/>
    <property type="match status" value="1"/>
</dbReference>
<feature type="signal peptide" evidence="1">
    <location>
        <begin position="1"/>
        <end position="33"/>
    </location>
</feature>
<dbReference type="RefSeq" id="WP_180146869.1">
    <property type="nucleotide sequence ID" value="NZ_CAADHO010000015.1"/>
</dbReference>
<evidence type="ECO:0000313" key="3">
    <source>
        <dbReference type="EMBL" id="VFQ47315.1"/>
    </source>
</evidence>
<proteinExistence type="predicted"/>
<sequence length="152" mass="16635">MMRGGNRWTGGWVRRLCLLCALLLVCVACGRKAPPVPPRFDGLTPPAGVAAHVQGEAIIVTWTDPPKAERRLVTGYRIYLSTLDEGEEVCEGCPVRFEKIGDAGPADRRFRLDVSPGTRYLLEVRATAEGGYVSDPSKRVKVDLRRALSPTS</sequence>
<evidence type="ECO:0000259" key="2">
    <source>
        <dbReference type="PROSITE" id="PS50853"/>
    </source>
</evidence>
<gene>
    <name evidence="3" type="ORF">MSL71_50100</name>
</gene>
<dbReference type="PROSITE" id="PS50853">
    <property type="entry name" value="FN3"/>
    <property type="match status" value="1"/>
</dbReference>
<dbReference type="Gene3D" id="2.60.40.10">
    <property type="entry name" value="Immunoglobulins"/>
    <property type="match status" value="1"/>
</dbReference>
<feature type="chain" id="PRO_5021021625" evidence="1">
    <location>
        <begin position="34"/>
        <end position="152"/>
    </location>
</feature>
<dbReference type="SUPFAM" id="SSF49265">
    <property type="entry name" value="Fibronectin type III"/>
    <property type="match status" value="1"/>
</dbReference>
<feature type="domain" description="Fibronectin type-III" evidence="2">
    <location>
        <begin position="34"/>
        <end position="147"/>
    </location>
</feature>
<evidence type="ECO:0000313" key="4">
    <source>
        <dbReference type="Proteomes" id="UP000507962"/>
    </source>
</evidence>